<protein>
    <submittedName>
        <fullName evidence="2">Uncharacterized protein</fullName>
    </submittedName>
</protein>
<evidence type="ECO:0000256" key="1">
    <source>
        <dbReference type="SAM" id="MobiDB-lite"/>
    </source>
</evidence>
<feature type="region of interest" description="Disordered" evidence="1">
    <location>
        <begin position="66"/>
        <end position="86"/>
    </location>
</feature>
<evidence type="ECO:0000313" key="2">
    <source>
        <dbReference type="EMBL" id="MBA0670081.1"/>
    </source>
</evidence>
<name>A0A7J8W4U4_9ROSI</name>
<feature type="region of interest" description="Disordered" evidence="1">
    <location>
        <begin position="1"/>
        <end position="20"/>
    </location>
</feature>
<dbReference type="Proteomes" id="UP000593573">
    <property type="component" value="Unassembled WGS sequence"/>
</dbReference>
<proteinExistence type="predicted"/>
<evidence type="ECO:0000313" key="3">
    <source>
        <dbReference type="Proteomes" id="UP000593573"/>
    </source>
</evidence>
<reference evidence="2 3" key="1">
    <citation type="journal article" date="2019" name="Genome Biol. Evol.">
        <title>Insights into the evolution of the New World diploid cottons (Gossypium, subgenus Houzingenia) based on genome sequencing.</title>
        <authorList>
            <person name="Grover C.E."/>
            <person name="Arick M.A. 2nd"/>
            <person name="Thrash A."/>
            <person name="Conover J.L."/>
            <person name="Sanders W.S."/>
            <person name="Peterson D.G."/>
            <person name="Frelichowski J.E."/>
            <person name="Scheffler J.A."/>
            <person name="Scheffler B.E."/>
            <person name="Wendel J.F."/>
        </authorList>
    </citation>
    <scope>NUCLEOTIDE SEQUENCE [LARGE SCALE GENOMIC DNA]</scope>
    <source>
        <strain evidence="2">57</strain>
        <tissue evidence="2">Leaf</tissue>
    </source>
</reference>
<sequence>MMRRVQTGEKTTKAESDTRKRKSLDADLINYFQGNVIRDGIKRLKRNTQMDYDTGPAVMMTDKFEQSEEQDFMRSAAAKRQADRTQ</sequence>
<gene>
    <name evidence="2" type="ORF">Goklo_029429</name>
</gene>
<keyword evidence="3" id="KW-1185">Reference proteome</keyword>
<dbReference type="AlphaFoldDB" id="A0A7J8W4U4"/>
<organism evidence="2 3">
    <name type="scientific">Gossypium klotzschianum</name>
    <dbReference type="NCBI Taxonomy" id="34286"/>
    <lineage>
        <taxon>Eukaryota</taxon>
        <taxon>Viridiplantae</taxon>
        <taxon>Streptophyta</taxon>
        <taxon>Embryophyta</taxon>
        <taxon>Tracheophyta</taxon>
        <taxon>Spermatophyta</taxon>
        <taxon>Magnoliopsida</taxon>
        <taxon>eudicotyledons</taxon>
        <taxon>Gunneridae</taxon>
        <taxon>Pentapetalae</taxon>
        <taxon>rosids</taxon>
        <taxon>malvids</taxon>
        <taxon>Malvales</taxon>
        <taxon>Malvaceae</taxon>
        <taxon>Malvoideae</taxon>
        <taxon>Gossypium</taxon>
    </lineage>
</organism>
<comment type="caution">
    <text evidence="2">The sequence shown here is derived from an EMBL/GenBank/DDBJ whole genome shotgun (WGS) entry which is preliminary data.</text>
</comment>
<accession>A0A7J8W4U4</accession>
<dbReference type="EMBL" id="JABFAB010235138">
    <property type="protein sequence ID" value="MBA0670081.1"/>
    <property type="molecule type" value="Genomic_DNA"/>
</dbReference>
<feature type="compositionally biased region" description="Basic and acidic residues" evidence="1">
    <location>
        <begin position="1"/>
        <end position="18"/>
    </location>
</feature>